<dbReference type="Proteomes" id="UP001178507">
    <property type="component" value="Unassembled WGS sequence"/>
</dbReference>
<keyword evidence="4" id="KW-1185">Reference proteome</keyword>
<evidence type="ECO:0000256" key="2">
    <source>
        <dbReference type="SAM" id="SignalP"/>
    </source>
</evidence>
<dbReference type="PANTHER" id="PTHR36978:SF4">
    <property type="entry name" value="P-LOOP CONTAINING NUCLEOSIDE TRIPHOSPHATE HYDROLASE PROTEIN"/>
    <property type="match status" value="1"/>
</dbReference>
<protein>
    <recommendedName>
        <fullName evidence="5">Sulfotransferase</fullName>
    </recommendedName>
</protein>
<dbReference type="SUPFAM" id="SSF52540">
    <property type="entry name" value="P-loop containing nucleoside triphosphate hydrolases"/>
    <property type="match status" value="1"/>
</dbReference>
<gene>
    <name evidence="3" type="ORF">EVOR1521_LOCUS1760</name>
</gene>
<name>A0AA36HLS3_9DINO</name>
<feature type="compositionally biased region" description="Polar residues" evidence="1">
    <location>
        <begin position="276"/>
        <end position="288"/>
    </location>
</feature>
<feature type="region of interest" description="Disordered" evidence="1">
    <location>
        <begin position="274"/>
        <end position="298"/>
    </location>
</feature>
<organism evidence="3 4">
    <name type="scientific">Effrenium voratum</name>
    <dbReference type="NCBI Taxonomy" id="2562239"/>
    <lineage>
        <taxon>Eukaryota</taxon>
        <taxon>Sar</taxon>
        <taxon>Alveolata</taxon>
        <taxon>Dinophyceae</taxon>
        <taxon>Suessiales</taxon>
        <taxon>Symbiodiniaceae</taxon>
        <taxon>Effrenium</taxon>
    </lineage>
</organism>
<proteinExistence type="predicted"/>
<dbReference type="InterPro" id="IPR027417">
    <property type="entry name" value="P-loop_NTPase"/>
</dbReference>
<evidence type="ECO:0008006" key="5">
    <source>
        <dbReference type="Google" id="ProtNLM"/>
    </source>
</evidence>
<reference evidence="3" key="1">
    <citation type="submission" date="2023-08" db="EMBL/GenBank/DDBJ databases">
        <authorList>
            <person name="Chen Y."/>
            <person name="Shah S."/>
            <person name="Dougan E. K."/>
            <person name="Thang M."/>
            <person name="Chan C."/>
        </authorList>
    </citation>
    <scope>NUCLEOTIDE SEQUENCE</scope>
</reference>
<evidence type="ECO:0000313" key="3">
    <source>
        <dbReference type="EMBL" id="CAJ1371457.1"/>
    </source>
</evidence>
<dbReference type="AlphaFoldDB" id="A0AA36HLS3"/>
<dbReference type="PANTHER" id="PTHR36978">
    <property type="entry name" value="P-LOOP CONTAINING NUCLEOTIDE TRIPHOSPHATE HYDROLASE"/>
    <property type="match status" value="1"/>
</dbReference>
<comment type="caution">
    <text evidence="3">The sequence shown here is derived from an EMBL/GenBank/DDBJ whole genome shotgun (WGS) entry which is preliminary data.</text>
</comment>
<dbReference type="Pfam" id="PF17784">
    <property type="entry name" value="Sulfotransfer_4"/>
    <property type="match status" value="1"/>
</dbReference>
<accession>A0AA36HLS3</accession>
<dbReference type="InterPro" id="IPR040632">
    <property type="entry name" value="Sulfotransfer_4"/>
</dbReference>
<dbReference type="Gene3D" id="3.40.50.300">
    <property type="entry name" value="P-loop containing nucleotide triphosphate hydrolases"/>
    <property type="match status" value="1"/>
</dbReference>
<sequence length="298" mass="34028">MMRLLFLIWWRHAAGLAVRTNATAPVDFVLYVGAPRTGTQTMYIALQDLGFNPLHSGYNESARDAPCQYLFGNGTKEEALEVLRGRDAAMDEPFQFLYKEIMEAYPHSKFILPKVDLDEWIQSYQNFFKKMIIPKILNSTEEFEAYGMNKASAYVAVQAGYEMIWHETFTKNHCDAVRYWPTCQFQWGDLMTDSMKQECKKGFQDHIDKVRKTIPADRLLTFDLAEGWDTLAPFLGKPIPEQPFPYVDHFSDSAPKIGGNGDGHIPMEARGGSWDFSGTSLVQRSSQRLPRAEKKGEL</sequence>
<keyword evidence="2" id="KW-0732">Signal</keyword>
<feature type="chain" id="PRO_5041419426" description="Sulfotransferase" evidence="2">
    <location>
        <begin position="16"/>
        <end position="298"/>
    </location>
</feature>
<feature type="signal peptide" evidence="2">
    <location>
        <begin position="1"/>
        <end position="15"/>
    </location>
</feature>
<evidence type="ECO:0000256" key="1">
    <source>
        <dbReference type="SAM" id="MobiDB-lite"/>
    </source>
</evidence>
<dbReference type="EMBL" id="CAUJNA010000080">
    <property type="protein sequence ID" value="CAJ1371457.1"/>
    <property type="molecule type" value="Genomic_DNA"/>
</dbReference>
<evidence type="ECO:0000313" key="4">
    <source>
        <dbReference type="Proteomes" id="UP001178507"/>
    </source>
</evidence>